<evidence type="ECO:0000313" key="1">
    <source>
        <dbReference type="EMBL" id="MPC47737.1"/>
    </source>
</evidence>
<evidence type="ECO:0000313" key="2">
    <source>
        <dbReference type="Proteomes" id="UP000324222"/>
    </source>
</evidence>
<gene>
    <name evidence="1" type="ORF">E2C01_041493</name>
</gene>
<proteinExistence type="predicted"/>
<protein>
    <submittedName>
        <fullName evidence="1">Uncharacterized protein</fullName>
    </submittedName>
</protein>
<name>A0A5B7FQV8_PORTR</name>
<dbReference type="AlphaFoldDB" id="A0A5B7FQV8"/>
<keyword evidence="2" id="KW-1185">Reference proteome</keyword>
<sequence length="176" mass="19305">MFHGGIRNLIVRGKRPSFGHPGSSGQDQGGDRAQPMDFLLDASTKALAALAMVKRVYDLHVLSKIIATQGDLILSYLPEFVVVPNPVPGGFWLCSLSLFTAQVDKEGLLCPIQAHYIQGFAISLLHWKNRSVPSMLEAPSWKTHSVFVDYYLRDIQREEGDVFALGPVLTAGDLVA</sequence>
<comment type="caution">
    <text evidence="1">The sequence shown here is derived from an EMBL/GenBank/DDBJ whole genome shotgun (WGS) entry which is preliminary data.</text>
</comment>
<organism evidence="1 2">
    <name type="scientific">Portunus trituberculatus</name>
    <name type="common">Swimming crab</name>
    <name type="synonym">Neptunus trituberculatus</name>
    <dbReference type="NCBI Taxonomy" id="210409"/>
    <lineage>
        <taxon>Eukaryota</taxon>
        <taxon>Metazoa</taxon>
        <taxon>Ecdysozoa</taxon>
        <taxon>Arthropoda</taxon>
        <taxon>Crustacea</taxon>
        <taxon>Multicrustacea</taxon>
        <taxon>Malacostraca</taxon>
        <taxon>Eumalacostraca</taxon>
        <taxon>Eucarida</taxon>
        <taxon>Decapoda</taxon>
        <taxon>Pleocyemata</taxon>
        <taxon>Brachyura</taxon>
        <taxon>Eubrachyura</taxon>
        <taxon>Portunoidea</taxon>
        <taxon>Portunidae</taxon>
        <taxon>Portuninae</taxon>
        <taxon>Portunus</taxon>
    </lineage>
</organism>
<accession>A0A5B7FQV8</accession>
<reference evidence="1 2" key="1">
    <citation type="submission" date="2019-05" db="EMBL/GenBank/DDBJ databases">
        <title>Another draft genome of Portunus trituberculatus and its Hox gene families provides insights of decapod evolution.</title>
        <authorList>
            <person name="Jeong J.-H."/>
            <person name="Song I."/>
            <person name="Kim S."/>
            <person name="Choi T."/>
            <person name="Kim D."/>
            <person name="Ryu S."/>
            <person name="Kim W."/>
        </authorList>
    </citation>
    <scope>NUCLEOTIDE SEQUENCE [LARGE SCALE GENOMIC DNA]</scope>
    <source>
        <tissue evidence="1">Muscle</tissue>
    </source>
</reference>
<dbReference type="Proteomes" id="UP000324222">
    <property type="component" value="Unassembled WGS sequence"/>
</dbReference>
<dbReference type="EMBL" id="VSRR010007894">
    <property type="protein sequence ID" value="MPC47737.1"/>
    <property type="molecule type" value="Genomic_DNA"/>
</dbReference>